<evidence type="ECO:0000313" key="4">
    <source>
        <dbReference type="Proteomes" id="UP000295689"/>
    </source>
</evidence>
<dbReference type="RefSeq" id="WP_132004432.1">
    <property type="nucleotide sequence ID" value="NZ_JABUHM010000015.1"/>
</dbReference>
<dbReference type="Proteomes" id="UP000295689">
    <property type="component" value="Unassembled WGS sequence"/>
</dbReference>
<dbReference type="EMBL" id="SLVV01000004">
    <property type="protein sequence ID" value="TCN26173.1"/>
    <property type="molecule type" value="Genomic_DNA"/>
</dbReference>
<name>A0A4R2BHX8_9BACI</name>
<feature type="domain" description="Sigma factor regulator C-terminal" evidence="2">
    <location>
        <begin position="182"/>
        <end position="326"/>
    </location>
</feature>
<dbReference type="Pfam" id="PF13791">
    <property type="entry name" value="Sigma_reg_C"/>
    <property type="match status" value="1"/>
</dbReference>
<keyword evidence="4" id="KW-1185">Reference proteome</keyword>
<reference evidence="3 4" key="1">
    <citation type="journal article" date="2015" name="Stand. Genomic Sci.">
        <title>Genomic Encyclopedia of Bacterial and Archaeal Type Strains, Phase III: the genomes of soil and plant-associated and newly described type strains.</title>
        <authorList>
            <person name="Whitman W.B."/>
            <person name="Woyke T."/>
            <person name="Klenk H.P."/>
            <person name="Zhou Y."/>
            <person name="Lilburn T.G."/>
            <person name="Beck B.J."/>
            <person name="De Vos P."/>
            <person name="Vandamme P."/>
            <person name="Eisen J.A."/>
            <person name="Garrity G."/>
            <person name="Hugenholtz P."/>
            <person name="Kyrpides N.C."/>
        </authorList>
    </citation>
    <scope>NUCLEOTIDE SEQUENCE [LARGE SCALE GENOMIC DNA]</scope>
    <source>
        <strain evidence="3 4">CV53</strain>
    </source>
</reference>
<keyword evidence="1" id="KW-1133">Transmembrane helix</keyword>
<gene>
    <name evidence="3" type="ORF">EV146_104281</name>
</gene>
<organism evidence="3 4">
    <name type="scientific">Mesobacillus foraminis</name>
    <dbReference type="NCBI Taxonomy" id="279826"/>
    <lineage>
        <taxon>Bacteria</taxon>
        <taxon>Bacillati</taxon>
        <taxon>Bacillota</taxon>
        <taxon>Bacilli</taxon>
        <taxon>Bacillales</taxon>
        <taxon>Bacillaceae</taxon>
        <taxon>Mesobacillus</taxon>
    </lineage>
</organism>
<comment type="caution">
    <text evidence="3">The sequence shown here is derived from an EMBL/GenBank/DDBJ whole genome shotgun (WGS) entry which is preliminary data.</text>
</comment>
<evidence type="ECO:0000256" key="1">
    <source>
        <dbReference type="SAM" id="Phobius"/>
    </source>
</evidence>
<keyword evidence="1" id="KW-0812">Transmembrane</keyword>
<feature type="transmembrane region" description="Helical" evidence="1">
    <location>
        <begin position="38"/>
        <end position="61"/>
    </location>
</feature>
<dbReference type="InterPro" id="IPR025672">
    <property type="entry name" value="Sigma_reg_C_dom"/>
</dbReference>
<sequence>MVKKNENSLNTEEELDFISSPSLQMAVKKSRRKQTIKYVIIALLTSAFLLTALFLGSQYFLNKRLQADQEKGYMRTMIQGANVTGEGTYFIHNLFSVLAVTREYKQIGDRQIVWDQTTKKVPLFGRVSIIEQGSGLVSTQSMNAEANRVVRYNEYTNERRIDFYYPGLPYDFLPKEIEIAASMDDNKLIEVALSFEKPMTLTELSSRLGHENINWLWVDTTTSAQRSRMSEELPDDSLRVKGGGRAYGFSVNKENPYTAESGKGYLKTMEQLSKSRTSVKAALKGIKENAVTKNGELLVSGAVVTGAAEELKRFKDLQFIRASVLGATIDKY</sequence>
<evidence type="ECO:0000259" key="2">
    <source>
        <dbReference type="Pfam" id="PF13791"/>
    </source>
</evidence>
<proteinExistence type="predicted"/>
<accession>A0A4R2BHX8</accession>
<evidence type="ECO:0000313" key="3">
    <source>
        <dbReference type="EMBL" id="TCN26173.1"/>
    </source>
</evidence>
<keyword evidence="1" id="KW-0472">Membrane</keyword>
<dbReference type="AlphaFoldDB" id="A0A4R2BHX8"/>
<protein>
    <submittedName>
        <fullName evidence="3">Sigma factor regulator</fullName>
    </submittedName>
</protein>